<dbReference type="GO" id="GO:0004252">
    <property type="term" value="F:serine-type endopeptidase activity"/>
    <property type="evidence" value="ECO:0007669"/>
    <property type="project" value="InterPro"/>
</dbReference>
<protein>
    <submittedName>
        <fullName evidence="5">PCSK5</fullName>
        <ecNumber evidence="5">3.4.21.-</ecNumber>
    </submittedName>
</protein>
<reference evidence="5 6" key="1">
    <citation type="submission" date="2020-06" db="EMBL/GenBank/DDBJ databases">
        <authorList>
            <person name="Li R."/>
            <person name="Bekaert M."/>
        </authorList>
    </citation>
    <scope>NUCLEOTIDE SEQUENCE [LARGE SCALE GENOMIC DNA]</scope>
    <source>
        <strain evidence="6">wild</strain>
    </source>
</reference>
<dbReference type="OrthoDB" id="300641at2759"/>
<dbReference type="Proteomes" id="UP000507470">
    <property type="component" value="Unassembled WGS sequence"/>
</dbReference>
<dbReference type="PANTHER" id="PTHR42884">
    <property type="entry name" value="PROPROTEIN CONVERTASE SUBTILISIN/KEXIN-RELATED"/>
    <property type="match status" value="1"/>
</dbReference>
<accession>A0A6J8EST7</accession>
<dbReference type="GO" id="GO:0000139">
    <property type="term" value="C:Golgi membrane"/>
    <property type="evidence" value="ECO:0007669"/>
    <property type="project" value="TreeGrafter"/>
</dbReference>
<dbReference type="AlphaFoldDB" id="A0A6J8EST7"/>
<dbReference type="GO" id="GO:0016485">
    <property type="term" value="P:protein processing"/>
    <property type="evidence" value="ECO:0007669"/>
    <property type="project" value="TreeGrafter"/>
</dbReference>
<evidence type="ECO:0000313" key="5">
    <source>
        <dbReference type="EMBL" id="CAC5423699.1"/>
    </source>
</evidence>
<dbReference type="GO" id="GO:0005802">
    <property type="term" value="C:trans-Golgi network"/>
    <property type="evidence" value="ECO:0007669"/>
    <property type="project" value="TreeGrafter"/>
</dbReference>
<dbReference type="Gene3D" id="3.40.50.200">
    <property type="entry name" value="Peptidase S8/S53 domain"/>
    <property type="match status" value="1"/>
</dbReference>
<evidence type="ECO:0000256" key="3">
    <source>
        <dbReference type="ARBA" id="ARBA00022825"/>
    </source>
</evidence>
<evidence type="ECO:0000256" key="4">
    <source>
        <dbReference type="SAM" id="MobiDB-lite"/>
    </source>
</evidence>
<proteinExistence type="predicted"/>
<name>A0A6J8EST7_MYTCO</name>
<feature type="compositionally biased region" description="Polar residues" evidence="4">
    <location>
        <begin position="130"/>
        <end position="151"/>
    </location>
</feature>
<gene>
    <name evidence="5" type="ORF">MCOR_55669</name>
</gene>
<evidence type="ECO:0000256" key="2">
    <source>
        <dbReference type="ARBA" id="ARBA00022801"/>
    </source>
</evidence>
<keyword evidence="1" id="KW-0645">Protease</keyword>
<evidence type="ECO:0000256" key="1">
    <source>
        <dbReference type="ARBA" id="ARBA00022670"/>
    </source>
</evidence>
<keyword evidence="6" id="KW-1185">Reference proteome</keyword>
<dbReference type="SUPFAM" id="SSF52743">
    <property type="entry name" value="Subtilisin-like"/>
    <property type="match status" value="1"/>
</dbReference>
<dbReference type="PANTHER" id="PTHR42884:SF14">
    <property type="entry name" value="NEUROENDOCRINE CONVERTASE 1"/>
    <property type="match status" value="1"/>
</dbReference>
<feature type="region of interest" description="Disordered" evidence="4">
    <location>
        <begin position="130"/>
        <end position="162"/>
    </location>
</feature>
<dbReference type="EMBL" id="CACVKT020009846">
    <property type="protein sequence ID" value="CAC5423699.1"/>
    <property type="molecule type" value="Genomic_DNA"/>
</dbReference>
<keyword evidence="2 5" id="KW-0378">Hydrolase</keyword>
<dbReference type="EC" id="3.4.21.-" evidence="5"/>
<keyword evidence="3" id="KW-0720">Serine protease</keyword>
<dbReference type="InterPro" id="IPR036852">
    <property type="entry name" value="Peptidase_S8/S53_dom_sf"/>
</dbReference>
<organism evidence="5 6">
    <name type="scientific">Mytilus coruscus</name>
    <name type="common">Sea mussel</name>
    <dbReference type="NCBI Taxonomy" id="42192"/>
    <lineage>
        <taxon>Eukaryota</taxon>
        <taxon>Metazoa</taxon>
        <taxon>Spiralia</taxon>
        <taxon>Lophotrochozoa</taxon>
        <taxon>Mollusca</taxon>
        <taxon>Bivalvia</taxon>
        <taxon>Autobranchia</taxon>
        <taxon>Pteriomorphia</taxon>
        <taxon>Mytilida</taxon>
        <taxon>Mytiloidea</taxon>
        <taxon>Mytilidae</taxon>
        <taxon>Mytilinae</taxon>
        <taxon>Mytilus</taxon>
    </lineage>
</organism>
<evidence type="ECO:0000313" key="6">
    <source>
        <dbReference type="Proteomes" id="UP000507470"/>
    </source>
</evidence>
<sequence>MDIGVDNSTNAWYAEVCTPALAAAYGGSQDDRYLTTTTTSSGCKSDGIQGTSYATSIASDIVALTLEANIVTSIINTCTYDIEKGIINICTYDIVKVSQVLGFGLMDAEAMVNYGTNWTTVPTQQNCISSTSSPALRTSISKNNQTNSEESGPSYINEIPSDHHDLDMTMIDHMI</sequence>